<proteinExistence type="inferred from homology"/>
<evidence type="ECO:0000256" key="1">
    <source>
        <dbReference type="ARBA" id="ARBA00004651"/>
    </source>
</evidence>
<keyword evidence="11" id="KW-1185">Reference proteome</keyword>
<dbReference type="AlphaFoldDB" id="A0A0C2RHR0"/>
<comment type="subcellular location">
    <subcellularLocation>
        <location evidence="1 9">Cell membrane</location>
        <topology evidence="1 9">Multi-pass membrane protein</topology>
    </subcellularLocation>
</comment>
<dbReference type="Pfam" id="PF03186">
    <property type="entry name" value="CobD_Cbib"/>
    <property type="match status" value="1"/>
</dbReference>
<dbReference type="PANTHER" id="PTHR34308">
    <property type="entry name" value="COBALAMIN BIOSYNTHESIS PROTEIN CBIB"/>
    <property type="match status" value="1"/>
</dbReference>
<comment type="caution">
    <text evidence="9">Lacks conserved residue(s) required for the propagation of feature annotation.</text>
</comment>
<organism evidence="10 11">
    <name type="scientific">Jeotgalibacillus soli</name>
    <dbReference type="NCBI Taxonomy" id="889306"/>
    <lineage>
        <taxon>Bacteria</taxon>
        <taxon>Bacillati</taxon>
        <taxon>Bacillota</taxon>
        <taxon>Bacilli</taxon>
        <taxon>Bacillales</taxon>
        <taxon>Caryophanaceae</taxon>
        <taxon>Jeotgalibacillus</taxon>
    </lineage>
</organism>
<dbReference type="InterPro" id="IPR004485">
    <property type="entry name" value="Cobalamin_biosynth_CobD/CbiB"/>
</dbReference>
<dbReference type="Proteomes" id="UP000031938">
    <property type="component" value="Unassembled WGS sequence"/>
</dbReference>
<dbReference type="EMBL" id="JXRP01000009">
    <property type="protein sequence ID" value="KIL49715.1"/>
    <property type="molecule type" value="Genomic_DNA"/>
</dbReference>
<keyword evidence="7 9" id="KW-1133">Transmembrane helix</keyword>
<dbReference type="GO" id="GO:0005886">
    <property type="term" value="C:plasma membrane"/>
    <property type="evidence" value="ECO:0007669"/>
    <property type="project" value="UniProtKB-SubCell"/>
</dbReference>
<gene>
    <name evidence="9" type="primary">cobD</name>
    <name evidence="10" type="ORF">KP78_11830</name>
</gene>
<keyword evidence="6 9" id="KW-0812">Transmembrane</keyword>
<dbReference type="OrthoDB" id="9811967at2"/>
<dbReference type="NCBIfam" id="TIGR00380">
    <property type="entry name" value="cobal_cbiB"/>
    <property type="match status" value="1"/>
</dbReference>
<dbReference type="HAMAP" id="MF_00024">
    <property type="entry name" value="CobD_CbiB"/>
    <property type="match status" value="1"/>
</dbReference>
<sequence>MVVHLSAMTIALILDRFIGDPPNWPHPVRWIGSLIMLLERNLNKGNHRKLKGIIHLIIVLLVVSVIGWGMVEGAYKISWIAGFLFEIALITSALAAKSLKVAALDVLLPLEEADLETARTKLSWIVGRDTDQLNESEIVRGTIETVAENTSDGITAPLFWALIGGAPAIWLYKAINTGDSIVGYRNECYVQYGWASAKFDDFANWIPSRMTAFCMIWAIRPVHGVKRRFIFKHLPLEAKKHPSPNSGWGEAAVALLLDIKLGGRNTYQGIISNRPIIGSGKHRLASRHIHHSIRIMDHAVYWFLLLCWITGGSFYVLALTWR</sequence>
<keyword evidence="8 9" id="KW-0472">Membrane</keyword>
<evidence type="ECO:0000256" key="9">
    <source>
        <dbReference type="HAMAP-Rule" id="MF_00024"/>
    </source>
</evidence>
<dbReference type="GO" id="GO:0009236">
    <property type="term" value="P:cobalamin biosynthetic process"/>
    <property type="evidence" value="ECO:0007669"/>
    <property type="project" value="UniProtKB-UniRule"/>
</dbReference>
<feature type="transmembrane region" description="Helical" evidence="9">
    <location>
        <begin position="299"/>
        <end position="321"/>
    </location>
</feature>
<dbReference type="PANTHER" id="PTHR34308:SF1">
    <property type="entry name" value="COBALAMIN BIOSYNTHESIS PROTEIN CBIB"/>
    <property type="match status" value="1"/>
</dbReference>
<protein>
    <recommendedName>
        <fullName evidence="9">Cobalamin biosynthesis protein CobD</fullName>
    </recommendedName>
</protein>
<dbReference type="UniPathway" id="UPA00148"/>
<reference evidence="10 11" key="1">
    <citation type="submission" date="2015-01" db="EMBL/GenBank/DDBJ databases">
        <title>Genome sequencing of Jeotgalibacillus soli.</title>
        <authorList>
            <person name="Goh K.M."/>
            <person name="Chan K.-G."/>
            <person name="Yaakop A.S."/>
            <person name="Ee R."/>
            <person name="Gan H.M."/>
            <person name="Chan C.S."/>
        </authorList>
    </citation>
    <scope>NUCLEOTIDE SEQUENCE [LARGE SCALE GENOMIC DNA]</scope>
    <source>
        <strain evidence="10 11">P9</strain>
    </source>
</reference>
<dbReference type="GO" id="GO:0048472">
    <property type="term" value="F:threonine-phosphate decarboxylase activity"/>
    <property type="evidence" value="ECO:0007669"/>
    <property type="project" value="InterPro"/>
</dbReference>
<comment type="similarity">
    <text evidence="3 9">Belongs to the CobD/CbiB family.</text>
</comment>
<dbReference type="STRING" id="889306.KP78_11830"/>
<dbReference type="GO" id="GO:0015420">
    <property type="term" value="F:ABC-type vitamin B12 transporter activity"/>
    <property type="evidence" value="ECO:0007669"/>
    <property type="project" value="UniProtKB-UniRule"/>
</dbReference>
<evidence type="ECO:0000256" key="6">
    <source>
        <dbReference type="ARBA" id="ARBA00022692"/>
    </source>
</evidence>
<evidence type="ECO:0000313" key="11">
    <source>
        <dbReference type="Proteomes" id="UP000031938"/>
    </source>
</evidence>
<evidence type="ECO:0000256" key="4">
    <source>
        <dbReference type="ARBA" id="ARBA00022475"/>
    </source>
</evidence>
<evidence type="ECO:0000256" key="3">
    <source>
        <dbReference type="ARBA" id="ARBA00006263"/>
    </source>
</evidence>
<keyword evidence="4 9" id="KW-1003">Cell membrane</keyword>
<evidence type="ECO:0000256" key="2">
    <source>
        <dbReference type="ARBA" id="ARBA00004953"/>
    </source>
</evidence>
<comment type="caution">
    <text evidence="10">The sequence shown here is derived from an EMBL/GenBank/DDBJ whole genome shotgun (WGS) entry which is preliminary data.</text>
</comment>
<evidence type="ECO:0000256" key="7">
    <source>
        <dbReference type="ARBA" id="ARBA00022989"/>
    </source>
</evidence>
<feature type="transmembrane region" description="Helical" evidence="9">
    <location>
        <begin position="53"/>
        <end position="71"/>
    </location>
</feature>
<keyword evidence="5 9" id="KW-0169">Cobalamin biosynthesis</keyword>
<name>A0A0C2RHR0_9BACL</name>
<dbReference type="PATRIC" id="fig|889306.3.peg.1190"/>
<evidence type="ECO:0000256" key="5">
    <source>
        <dbReference type="ARBA" id="ARBA00022573"/>
    </source>
</evidence>
<dbReference type="RefSeq" id="WP_041086944.1">
    <property type="nucleotide sequence ID" value="NZ_JXRP01000009.1"/>
</dbReference>
<comment type="pathway">
    <text evidence="2 9">Cofactor biosynthesis; adenosylcobalamin biosynthesis.</text>
</comment>
<evidence type="ECO:0000313" key="10">
    <source>
        <dbReference type="EMBL" id="KIL49715.1"/>
    </source>
</evidence>
<feature type="transmembrane region" description="Helical" evidence="9">
    <location>
        <begin position="77"/>
        <end position="96"/>
    </location>
</feature>
<accession>A0A0C2RHR0</accession>
<comment type="function">
    <text evidence="9">Converts cobyric acid to cobinamide by the addition of aminopropanol on the F carboxylic group.</text>
</comment>
<evidence type="ECO:0000256" key="8">
    <source>
        <dbReference type="ARBA" id="ARBA00023136"/>
    </source>
</evidence>